<sequence length="118" mass="12861">MSLGLLIFFSITCNQMVSGMWCLDGNDCDSLETCALCEGAACLRVQRPSTDKGAKTAMTCLPHDSLIHAYTPEGCRTDLVSGEKMCLCSEKDFCNHSPVISFKTLPIFTVLLSLFVVL</sequence>
<evidence type="ECO:0000313" key="3">
    <source>
        <dbReference type="Proteomes" id="UP000835052"/>
    </source>
</evidence>
<gene>
    <name evidence="2" type="ORF">CAUJ_LOCUS9643</name>
</gene>
<feature type="chain" id="PRO_5035910160" description="Activin types I and II receptor domain-containing protein" evidence="1">
    <location>
        <begin position="20"/>
        <end position="118"/>
    </location>
</feature>
<reference evidence="2" key="1">
    <citation type="submission" date="2020-10" db="EMBL/GenBank/DDBJ databases">
        <authorList>
            <person name="Kikuchi T."/>
        </authorList>
    </citation>
    <scope>NUCLEOTIDE SEQUENCE</scope>
    <source>
        <strain evidence="2">NKZ352</strain>
    </source>
</reference>
<feature type="signal peptide" evidence="1">
    <location>
        <begin position="1"/>
        <end position="19"/>
    </location>
</feature>
<evidence type="ECO:0008006" key="4">
    <source>
        <dbReference type="Google" id="ProtNLM"/>
    </source>
</evidence>
<name>A0A8S1HDF0_9PELO</name>
<keyword evidence="1" id="KW-0732">Signal</keyword>
<comment type="caution">
    <text evidence="2">The sequence shown here is derived from an EMBL/GenBank/DDBJ whole genome shotgun (WGS) entry which is preliminary data.</text>
</comment>
<keyword evidence="3" id="KW-1185">Reference proteome</keyword>
<protein>
    <recommendedName>
        <fullName evidence="4">Activin types I and II receptor domain-containing protein</fullName>
    </recommendedName>
</protein>
<proteinExistence type="predicted"/>
<dbReference type="OrthoDB" id="5827069at2759"/>
<accession>A0A8S1HDF0</accession>
<organism evidence="2 3">
    <name type="scientific">Caenorhabditis auriculariae</name>
    <dbReference type="NCBI Taxonomy" id="2777116"/>
    <lineage>
        <taxon>Eukaryota</taxon>
        <taxon>Metazoa</taxon>
        <taxon>Ecdysozoa</taxon>
        <taxon>Nematoda</taxon>
        <taxon>Chromadorea</taxon>
        <taxon>Rhabditida</taxon>
        <taxon>Rhabditina</taxon>
        <taxon>Rhabditomorpha</taxon>
        <taxon>Rhabditoidea</taxon>
        <taxon>Rhabditidae</taxon>
        <taxon>Peloderinae</taxon>
        <taxon>Caenorhabditis</taxon>
    </lineage>
</organism>
<dbReference type="Proteomes" id="UP000835052">
    <property type="component" value="Unassembled WGS sequence"/>
</dbReference>
<dbReference type="EMBL" id="CAJGYM010000037">
    <property type="protein sequence ID" value="CAD6193724.1"/>
    <property type="molecule type" value="Genomic_DNA"/>
</dbReference>
<evidence type="ECO:0000313" key="2">
    <source>
        <dbReference type="EMBL" id="CAD6193724.1"/>
    </source>
</evidence>
<evidence type="ECO:0000256" key="1">
    <source>
        <dbReference type="SAM" id="SignalP"/>
    </source>
</evidence>
<dbReference type="AlphaFoldDB" id="A0A8S1HDF0"/>